<accession>A0A6G0ZB08</accession>
<gene>
    <name evidence="1" type="ORF">FWK35_00006736</name>
</gene>
<sequence length="249" mass="28671">MWVLGYVKKHFTPSKFQTQLGCFKYSPSNKRKLKPIAVPIKYLTPLKANCQDHNKFEVNEPGDIMLEVECLVQQVDIETTKDKISRSLMVSFKSNESINIINNENSIEKEHEETKKCLAVVQEKNEILKMNFQEKVSRCFNDGISMDKNEKLVSLSFDEVYISHDICYDKISEQVTGPQKIVQVVNSNGQGYWKQVVYYNYDIPMTSDILLEIITKLYSIGYTVVSVKSDMGPTNMGLWKSMNVSHTNR</sequence>
<dbReference type="AlphaFoldDB" id="A0A6G0ZB08"/>
<reference evidence="1 2" key="1">
    <citation type="submission" date="2019-08" db="EMBL/GenBank/DDBJ databases">
        <title>Whole genome of Aphis craccivora.</title>
        <authorList>
            <person name="Voronova N.V."/>
            <person name="Shulinski R.S."/>
            <person name="Bandarenka Y.V."/>
            <person name="Zhorov D.G."/>
            <person name="Warner D."/>
        </authorList>
    </citation>
    <scope>NUCLEOTIDE SEQUENCE [LARGE SCALE GENOMIC DNA]</scope>
    <source>
        <strain evidence="1">180601</strain>
        <tissue evidence="1">Whole Body</tissue>
    </source>
</reference>
<evidence type="ECO:0000313" key="1">
    <source>
        <dbReference type="EMBL" id="KAF0767816.1"/>
    </source>
</evidence>
<comment type="caution">
    <text evidence="1">The sequence shown here is derived from an EMBL/GenBank/DDBJ whole genome shotgun (WGS) entry which is preliminary data.</text>
</comment>
<name>A0A6G0ZB08_APHCR</name>
<dbReference type="OrthoDB" id="6627680at2759"/>
<keyword evidence="2" id="KW-1185">Reference proteome</keyword>
<dbReference type="Proteomes" id="UP000478052">
    <property type="component" value="Unassembled WGS sequence"/>
</dbReference>
<protein>
    <submittedName>
        <fullName evidence="1">General transcription factor II-I repeat domain-containing protein 2-like</fullName>
    </submittedName>
</protein>
<proteinExistence type="predicted"/>
<organism evidence="1 2">
    <name type="scientific">Aphis craccivora</name>
    <name type="common">Cowpea aphid</name>
    <dbReference type="NCBI Taxonomy" id="307492"/>
    <lineage>
        <taxon>Eukaryota</taxon>
        <taxon>Metazoa</taxon>
        <taxon>Ecdysozoa</taxon>
        <taxon>Arthropoda</taxon>
        <taxon>Hexapoda</taxon>
        <taxon>Insecta</taxon>
        <taxon>Pterygota</taxon>
        <taxon>Neoptera</taxon>
        <taxon>Paraneoptera</taxon>
        <taxon>Hemiptera</taxon>
        <taxon>Sternorrhyncha</taxon>
        <taxon>Aphidomorpha</taxon>
        <taxon>Aphidoidea</taxon>
        <taxon>Aphididae</taxon>
        <taxon>Aphidini</taxon>
        <taxon>Aphis</taxon>
        <taxon>Aphis</taxon>
    </lineage>
</organism>
<dbReference type="EMBL" id="VUJU01000885">
    <property type="protein sequence ID" value="KAF0767816.1"/>
    <property type="molecule type" value="Genomic_DNA"/>
</dbReference>
<evidence type="ECO:0000313" key="2">
    <source>
        <dbReference type="Proteomes" id="UP000478052"/>
    </source>
</evidence>